<evidence type="ECO:0000256" key="1">
    <source>
        <dbReference type="SAM" id="Coils"/>
    </source>
</evidence>
<protein>
    <recommendedName>
        <fullName evidence="5">Lipoprotein</fullName>
    </recommendedName>
</protein>
<dbReference type="PhylomeDB" id="Q600L1"/>
<name>Q600L1_MESH2</name>
<evidence type="ECO:0008006" key="5">
    <source>
        <dbReference type="Google" id="ProtNLM"/>
    </source>
</evidence>
<dbReference type="KEGG" id="mhy:mhp444"/>
<dbReference type="PROSITE" id="PS51257">
    <property type="entry name" value="PROKAR_LIPOPROTEIN"/>
    <property type="match status" value="1"/>
</dbReference>
<gene>
    <name evidence="3" type="ordered locus">mhp444</name>
</gene>
<dbReference type="AlphaFoldDB" id="Q600L1"/>
<feature type="compositionally biased region" description="Polar residues" evidence="2">
    <location>
        <begin position="40"/>
        <end position="79"/>
    </location>
</feature>
<dbReference type="NCBIfam" id="NF045959">
    <property type="entry name" value="LppA_rel_LP"/>
    <property type="match status" value="1"/>
</dbReference>
<evidence type="ECO:0000256" key="2">
    <source>
        <dbReference type="SAM" id="MobiDB-lite"/>
    </source>
</evidence>
<dbReference type="Proteomes" id="UP000006822">
    <property type="component" value="Chromosome"/>
</dbReference>
<sequence>MMKAKVGRISFKLWLLGIILLFIPLFFVAAACKKPEDLTTKNPNLEQKTAKSSQIKNDQNHLNKSGPVSSSDQTSSNKFQENKKEQVDLEEFEVSKNPKQVQEIVKIETKTKEITKKEEIVDQKIDQLKHNLVDQKLEIQKDNFEEQKQKQEQELTKVEQEKLVLEKEKLALEKISFELEKSKQAKEKQDALLKKNKKILQDKQELEKEFAKIPDFLELSPTEKKFSNNNITTLLYRLKEKPSTFHYTNFIKKLENFDDDNYQIIFNFPWEVKKVDSSSNINEHKLENVQLSLLKKGMDLKLTKDVVLFWSLDQGSKLEKAEAILYKKQLSPVFSKISPSILAYALVNSGKQSYFNLPVFSDFSAAFSQVSLSVGLKTEFLGLKNAKDLEKWSFDILSANPNDQTGILKLKVQKTKTEETKQNIGQPEEFTFENLKKNGDSDFEFQIDPNLIWPQIRDKKIFRENQNGQSLTEIQKGQIGKILLDNLVFRLKNNDSDIILKEFQVNKYIKVNNNFFAYPQIISLKWTELYKNANKMQMEIKDKKLLYSFDLEYAHLEPNAHLDPNSQSLQFSNFQRQMIKGEIPLEFILE</sequence>
<dbReference type="HOGENOM" id="CLU_462174_0_0_14"/>
<evidence type="ECO:0000313" key="4">
    <source>
        <dbReference type="Proteomes" id="UP000006822"/>
    </source>
</evidence>
<accession>Q600L1</accession>
<feature type="region of interest" description="Disordered" evidence="2">
    <location>
        <begin position="38"/>
        <end position="92"/>
    </location>
</feature>
<proteinExistence type="predicted"/>
<dbReference type="eggNOG" id="ENOG502ZZ5V">
    <property type="taxonomic scope" value="Bacteria"/>
</dbReference>
<dbReference type="EMBL" id="AE017332">
    <property type="protein sequence ID" value="AAV27885.1"/>
    <property type="molecule type" value="Genomic_DNA"/>
</dbReference>
<keyword evidence="1" id="KW-0175">Coiled coil</keyword>
<feature type="coiled-coil region" evidence="1">
    <location>
        <begin position="134"/>
        <end position="209"/>
    </location>
</feature>
<reference evidence="3 4" key="1">
    <citation type="journal article" date="2004" name="J. Bacteriol.">
        <title>The genome sequence of Mycoplasma hyopneumoniae strain 232, the agent of swine mycoplasmosis.</title>
        <authorList>
            <person name="Minion F.C."/>
            <person name="Lefkowitz E.J."/>
            <person name="Madsen M.L."/>
            <person name="Cleary B.J."/>
            <person name="Swartzell S.M."/>
            <person name="Mahairas G.G."/>
        </authorList>
    </citation>
    <scope>NUCLEOTIDE SEQUENCE [LARGE SCALE GENOMIC DNA]</scope>
    <source>
        <strain evidence="3 4">232</strain>
    </source>
</reference>
<organism evidence="3 4">
    <name type="scientific">Mesomycoplasma hyopneumoniae (strain 232)</name>
    <name type="common">Mycoplasma hyopneumoniae</name>
    <dbReference type="NCBI Taxonomy" id="295358"/>
    <lineage>
        <taxon>Bacteria</taxon>
        <taxon>Bacillati</taxon>
        <taxon>Mycoplasmatota</taxon>
        <taxon>Mycoplasmoidales</taxon>
        <taxon>Metamycoplasmataceae</taxon>
        <taxon>Mesomycoplasma</taxon>
    </lineage>
</organism>
<evidence type="ECO:0000313" key="3">
    <source>
        <dbReference type="EMBL" id="AAV27885.1"/>
    </source>
</evidence>